<dbReference type="EMBL" id="JAAOIV010000006">
    <property type="protein sequence ID" value="NHN55934.1"/>
    <property type="molecule type" value="Genomic_DNA"/>
</dbReference>
<evidence type="ECO:0000259" key="1">
    <source>
        <dbReference type="Pfam" id="PF01464"/>
    </source>
</evidence>
<dbReference type="AlphaFoldDB" id="A0A967AZF0"/>
<dbReference type="RefSeq" id="WP_166196231.1">
    <property type="nucleotide sequence ID" value="NZ_JAAOIV010000006.1"/>
</dbReference>
<name>A0A967AZF0_9MICO</name>
<reference evidence="2" key="1">
    <citation type="submission" date="2020-03" db="EMBL/GenBank/DDBJ databases">
        <title>Draft sequencing of Calidifontibacter sp. DB0510.</title>
        <authorList>
            <person name="Kim D.-U."/>
        </authorList>
    </citation>
    <scope>NUCLEOTIDE SEQUENCE</scope>
    <source>
        <strain evidence="2">DB0510</strain>
    </source>
</reference>
<dbReference type="PANTHER" id="PTHR37423:SF2">
    <property type="entry name" value="MEMBRANE-BOUND LYTIC MUREIN TRANSGLYCOSYLASE C"/>
    <property type="match status" value="1"/>
</dbReference>
<organism evidence="2 3">
    <name type="scientific">Metallococcus carri</name>
    <dbReference type="NCBI Taxonomy" id="1656884"/>
    <lineage>
        <taxon>Bacteria</taxon>
        <taxon>Bacillati</taxon>
        <taxon>Actinomycetota</taxon>
        <taxon>Actinomycetes</taxon>
        <taxon>Micrococcales</taxon>
        <taxon>Dermacoccaceae</taxon>
        <taxon>Metallococcus</taxon>
    </lineage>
</organism>
<dbReference type="PANTHER" id="PTHR37423">
    <property type="entry name" value="SOLUBLE LYTIC MUREIN TRANSGLYCOSYLASE-RELATED"/>
    <property type="match status" value="1"/>
</dbReference>
<sequence>MPNREQTRALIVATARRYGVNPKLALAIGWQESGWNQRAVSSTNAVGTMQVMPSSGVWAGELDGRKVDLYKTEDNIRAGVVILRFLTTHASSMDQAIAGYYQGLGGVQSRGMYPDTKAYVRAVKAHMSRY</sequence>
<protein>
    <submittedName>
        <fullName evidence="2">Lytic transglycosylase domain-containing protein</fullName>
    </submittedName>
</protein>
<proteinExistence type="predicted"/>
<dbReference type="Proteomes" id="UP000744769">
    <property type="component" value="Unassembled WGS sequence"/>
</dbReference>
<gene>
    <name evidence="2" type="ORF">G9U51_09120</name>
</gene>
<accession>A0A967AZF0</accession>
<dbReference type="InterPro" id="IPR008258">
    <property type="entry name" value="Transglycosylase_SLT_dom_1"/>
</dbReference>
<dbReference type="Pfam" id="PF01464">
    <property type="entry name" value="SLT"/>
    <property type="match status" value="1"/>
</dbReference>
<comment type="caution">
    <text evidence="2">The sequence shown here is derived from an EMBL/GenBank/DDBJ whole genome shotgun (WGS) entry which is preliminary data.</text>
</comment>
<feature type="domain" description="Transglycosylase SLT" evidence="1">
    <location>
        <begin position="11"/>
        <end position="115"/>
    </location>
</feature>
<dbReference type="SUPFAM" id="SSF53955">
    <property type="entry name" value="Lysozyme-like"/>
    <property type="match status" value="1"/>
</dbReference>
<dbReference type="CDD" id="cd00254">
    <property type="entry name" value="LT-like"/>
    <property type="match status" value="1"/>
</dbReference>
<dbReference type="InterPro" id="IPR023346">
    <property type="entry name" value="Lysozyme-like_dom_sf"/>
</dbReference>
<dbReference type="Gene3D" id="1.10.530.10">
    <property type="match status" value="1"/>
</dbReference>
<evidence type="ECO:0000313" key="2">
    <source>
        <dbReference type="EMBL" id="NHN55934.1"/>
    </source>
</evidence>
<keyword evidence="3" id="KW-1185">Reference proteome</keyword>
<evidence type="ECO:0000313" key="3">
    <source>
        <dbReference type="Proteomes" id="UP000744769"/>
    </source>
</evidence>